<name>A0A0E9S1I6_ANGAN</name>
<dbReference type="EMBL" id="GBXM01073308">
    <property type="protein sequence ID" value="JAH35269.1"/>
    <property type="molecule type" value="Transcribed_RNA"/>
</dbReference>
<reference evidence="1" key="2">
    <citation type="journal article" date="2015" name="Fish Shellfish Immunol.">
        <title>Early steps in the European eel (Anguilla anguilla)-Vibrio vulnificus interaction in the gills: Role of the RtxA13 toxin.</title>
        <authorList>
            <person name="Callol A."/>
            <person name="Pajuelo D."/>
            <person name="Ebbesson L."/>
            <person name="Teles M."/>
            <person name="MacKenzie S."/>
            <person name="Amaro C."/>
        </authorList>
    </citation>
    <scope>NUCLEOTIDE SEQUENCE</scope>
</reference>
<reference evidence="1" key="1">
    <citation type="submission" date="2014-11" db="EMBL/GenBank/DDBJ databases">
        <authorList>
            <person name="Amaro Gonzalez C."/>
        </authorList>
    </citation>
    <scope>NUCLEOTIDE SEQUENCE</scope>
</reference>
<sequence>MREVETRFSSPVLSVCMFYLHCKWHATECTHAPCYIDSR</sequence>
<dbReference type="AlphaFoldDB" id="A0A0E9S1I6"/>
<organism evidence="1">
    <name type="scientific">Anguilla anguilla</name>
    <name type="common">European freshwater eel</name>
    <name type="synonym">Muraena anguilla</name>
    <dbReference type="NCBI Taxonomy" id="7936"/>
    <lineage>
        <taxon>Eukaryota</taxon>
        <taxon>Metazoa</taxon>
        <taxon>Chordata</taxon>
        <taxon>Craniata</taxon>
        <taxon>Vertebrata</taxon>
        <taxon>Euteleostomi</taxon>
        <taxon>Actinopterygii</taxon>
        <taxon>Neopterygii</taxon>
        <taxon>Teleostei</taxon>
        <taxon>Anguilliformes</taxon>
        <taxon>Anguillidae</taxon>
        <taxon>Anguilla</taxon>
    </lineage>
</organism>
<proteinExistence type="predicted"/>
<protein>
    <submittedName>
        <fullName evidence="1">Uncharacterized protein</fullName>
    </submittedName>
</protein>
<evidence type="ECO:0000313" key="1">
    <source>
        <dbReference type="EMBL" id="JAH35269.1"/>
    </source>
</evidence>
<accession>A0A0E9S1I6</accession>